<dbReference type="InterPro" id="IPR002791">
    <property type="entry name" value="ARMT1-like_metal-bd"/>
</dbReference>
<evidence type="ECO:0000256" key="6">
    <source>
        <dbReference type="ARBA" id="ARBA00048809"/>
    </source>
</evidence>
<protein>
    <recommendedName>
        <fullName evidence="7">Sugar phosphate phosphatase</fullName>
        <ecNumber evidence="7">3.1.3.-</ecNumber>
    </recommendedName>
</protein>
<dbReference type="Pfam" id="PF01937">
    <property type="entry name" value="ARMT1-like_dom"/>
    <property type="match status" value="1"/>
</dbReference>
<keyword evidence="4 7" id="KW-0378">Hydrolase</keyword>
<keyword evidence="10" id="KW-1185">Reference proteome</keyword>
<comment type="cofactor">
    <cofactor evidence="7">
        <name>Mn(2+)</name>
        <dbReference type="ChEBI" id="CHEBI:29035"/>
    </cofactor>
    <cofactor evidence="7">
        <name>Ni(2+)</name>
        <dbReference type="ChEBI" id="CHEBI:49786"/>
    </cofactor>
</comment>
<dbReference type="EC" id="3.1.3.-" evidence="7"/>
<reference evidence="9 10" key="1">
    <citation type="journal article" date="2018" name="New Phytol.">
        <title>Phylogenomics of Endogonaceae and evolution of mycorrhizas within Mucoromycota.</title>
        <authorList>
            <person name="Chang Y."/>
            <person name="Desiro A."/>
            <person name="Na H."/>
            <person name="Sandor L."/>
            <person name="Lipzen A."/>
            <person name="Clum A."/>
            <person name="Barry K."/>
            <person name="Grigoriev I.V."/>
            <person name="Martin F.M."/>
            <person name="Stajich J.E."/>
            <person name="Smith M.E."/>
            <person name="Bonito G."/>
            <person name="Spatafora J.W."/>
        </authorList>
    </citation>
    <scope>NUCLEOTIDE SEQUENCE [LARGE SCALE GENOMIC DNA]</scope>
    <source>
        <strain evidence="9 10">AD002</strain>
    </source>
</reference>
<dbReference type="GO" id="GO:0005634">
    <property type="term" value="C:nucleus"/>
    <property type="evidence" value="ECO:0007669"/>
    <property type="project" value="TreeGrafter"/>
</dbReference>
<keyword evidence="3 7" id="KW-0479">Metal-binding</keyword>
<evidence type="ECO:0000256" key="2">
    <source>
        <dbReference type="ARBA" id="ARBA00009519"/>
    </source>
</evidence>
<dbReference type="PANTHER" id="PTHR12260">
    <property type="entry name" value="DAMAGE-CONTROL PHOSPHATASE ARMT1"/>
    <property type="match status" value="1"/>
</dbReference>
<evidence type="ECO:0000256" key="7">
    <source>
        <dbReference type="RuleBase" id="RU367030"/>
    </source>
</evidence>
<evidence type="ECO:0000313" key="9">
    <source>
        <dbReference type="EMBL" id="RUS33141.1"/>
    </source>
</evidence>
<dbReference type="Proteomes" id="UP000274822">
    <property type="component" value="Unassembled WGS sequence"/>
</dbReference>
<evidence type="ECO:0000256" key="1">
    <source>
        <dbReference type="ARBA" id="ARBA00001326"/>
    </source>
</evidence>
<comment type="catalytic activity">
    <reaction evidence="6 7">
        <text>beta-D-fructose 6-phosphate = dihydroxyacetone + D-glyceraldehyde 3-phosphate</text>
        <dbReference type="Rhea" id="RHEA:28002"/>
        <dbReference type="ChEBI" id="CHEBI:16016"/>
        <dbReference type="ChEBI" id="CHEBI:57634"/>
        <dbReference type="ChEBI" id="CHEBI:59776"/>
    </reaction>
</comment>
<comment type="domain">
    <text evidence="7">Subfamily III proteins have a conserved RTxK motif about 40-50 residues from the C-terminus; the threonine may be replaced by serine or cysteine.</text>
</comment>
<comment type="catalytic activity">
    <reaction evidence="1 7">
        <text>beta-D-fructose 1-phosphate + H2O = D-fructose + phosphate</text>
        <dbReference type="Rhea" id="RHEA:35603"/>
        <dbReference type="ChEBI" id="CHEBI:15377"/>
        <dbReference type="ChEBI" id="CHEBI:37721"/>
        <dbReference type="ChEBI" id="CHEBI:43474"/>
        <dbReference type="ChEBI" id="CHEBI:138881"/>
    </reaction>
</comment>
<evidence type="ECO:0000256" key="3">
    <source>
        <dbReference type="ARBA" id="ARBA00022723"/>
    </source>
</evidence>
<dbReference type="GO" id="GO:0103026">
    <property type="term" value="F:fructose-1-phosphatase activity"/>
    <property type="evidence" value="ECO:0007669"/>
    <property type="project" value="RHEA"/>
</dbReference>
<comment type="caution">
    <text evidence="9">The sequence shown here is derived from an EMBL/GenBank/DDBJ whole genome shotgun (WGS) entry which is preliminary data.</text>
</comment>
<accession>A0A433QTM4</accession>
<dbReference type="Gene3D" id="1.20.930.60">
    <property type="match status" value="1"/>
</dbReference>
<organism evidence="9 10">
    <name type="scientific">Jimgerdemannia flammicorona</name>
    <dbReference type="NCBI Taxonomy" id="994334"/>
    <lineage>
        <taxon>Eukaryota</taxon>
        <taxon>Fungi</taxon>
        <taxon>Fungi incertae sedis</taxon>
        <taxon>Mucoromycota</taxon>
        <taxon>Mucoromycotina</taxon>
        <taxon>Endogonomycetes</taxon>
        <taxon>Endogonales</taxon>
        <taxon>Endogonaceae</taxon>
        <taxon>Jimgerdemannia</taxon>
    </lineage>
</organism>
<dbReference type="AlphaFoldDB" id="A0A433QTM4"/>
<dbReference type="SUPFAM" id="SSF111321">
    <property type="entry name" value="AF1104-like"/>
    <property type="match status" value="1"/>
</dbReference>
<sequence>MSSAPTPNNPPCPAYRCQEKDSFAYPTAVERWPVILTNVIDDVYKSYRDEVDPQKQREAKEIIERIGALKYEMQRDRPFSAYSNSRPIEEDGSTDYTTWNAILSQDFPNSSWFSATWLFSECYLYRRVRESFNLTTTWSGYDPFFRQKTSTFQGSSSAVFDLARRFSVPIPSQSDTERHLWFHELAQVCLWGNATDLSLLVNMTEENIKSLQATGAQRLEEQEKNIIVNDLERVWEKVKEMKGGRVDFVLDNAGNVLMIPWLRALRGSRSGRLPPPNLGRAHDLLPLQDDSLVRLRYAPLGFPLAARLVHEHLLQQRLGARSGLSPCSGPPLEVIPGLGRIRGGVGSVLVLGIRVLAPTGSGATVVRRIERIRPGGV</sequence>
<dbReference type="GO" id="GO:0006974">
    <property type="term" value="P:DNA damage response"/>
    <property type="evidence" value="ECO:0007669"/>
    <property type="project" value="TreeGrafter"/>
</dbReference>
<dbReference type="GO" id="GO:0097023">
    <property type="term" value="F:fructose 6-phosphate aldolase activity"/>
    <property type="evidence" value="ECO:0007669"/>
    <property type="project" value="RHEA"/>
</dbReference>
<dbReference type="InterPro" id="IPR039763">
    <property type="entry name" value="ARMT1"/>
</dbReference>
<evidence type="ECO:0000256" key="5">
    <source>
        <dbReference type="ARBA" id="ARBA00023211"/>
    </source>
</evidence>
<dbReference type="InterPro" id="IPR036075">
    <property type="entry name" value="ARMT-1-like_metal-bd_sf"/>
</dbReference>
<keyword evidence="5 7" id="KW-0464">Manganese</keyword>
<dbReference type="EMBL" id="RBNJ01001454">
    <property type="protein sequence ID" value="RUS33141.1"/>
    <property type="molecule type" value="Genomic_DNA"/>
</dbReference>
<evidence type="ECO:0000256" key="4">
    <source>
        <dbReference type="ARBA" id="ARBA00022801"/>
    </source>
</evidence>
<evidence type="ECO:0000313" key="10">
    <source>
        <dbReference type="Proteomes" id="UP000274822"/>
    </source>
</evidence>
<dbReference type="PANTHER" id="PTHR12260:SF6">
    <property type="entry name" value="DAMAGE-CONTROL PHOSPHATASE ARMT1"/>
    <property type="match status" value="1"/>
</dbReference>
<dbReference type="GO" id="GO:0046872">
    <property type="term" value="F:metal ion binding"/>
    <property type="evidence" value="ECO:0007669"/>
    <property type="project" value="UniProtKB-UniRule"/>
</dbReference>
<comment type="function">
    <text evidence="7">Metal-dependent phosphatase that shows phosphatase activity against several substrates, including fructose-1-phosphate and fructose-6-phosphate. Its preference for fructose-1-phosphate, a strong glycating agent that causes DNA damage rather than a canonical yeast metabolite, suggests a damage-control function in hexose phosphate metabolism.</text>
</comment>
<proteinExistence type="inferred from homology"/>
<feature type="domain" description="Damage-control phosphatase ARMT1-like metal-binding" evidence="8">
    <location>
        <begin position="27"/>
        <end position="254"/>
    </location>
</feature>
<gene>
    <name evidence="9" type="ORF">BC938DRAFT_472893</name>
</gene>
<evidence type="ECO:0000259" key="8">
    <source>
        <dbReference type="Pfam" id="PF01937"/>
    </source>
</evidence>
<comment type="similarity">
    <text evidence="2 7">Belongs to the damage-control phosphatase family. Sugar phosphate phosphatase III subfamily.</text>
</comment>
<name>A0A433QTM4_9FUNG</name>